<accession>A0A6G3TRF7</accession>
<evidence type="ECO:0000256" key="1">
    <source>
        <dbReference type="SAM" id="MobiDB-lite"/>
    </source>
</evidence>
<organism evidence="2 3">
    <name type="scientific">Streptomyces rubrogriseus</name>
    <dbReference type="NCBI Taxonomy" id="194673"/>
    <lineage>
        <taxon>Bacteria</taxon>
        <taxon>Bacillati</taxon>
        <taxon>Actinomycetota</taxon>
        <taxon>Actinomycetes</taxon>
        <taxon>Kitasatosporales</taxon>
        <taxon>Streptomycetaceae</taxon>
        <taxon>Streptomyces</taxon>
        <taxon>Streptomyces violaceoruber group</taxon>
    </lineage>
</organism>
<dbReference type="EMBL" id="JAAGMQ010001181">
    <property type="protein sequence ID" value="NEC39317.1"/>
    <property type="molecule type" value="Genomic_DNA"/>
</dbReference>
<feature type="region of interest" description="Disordered" evidence="1">
    <location>
        <begin position="132"/>
        <end position="156"/>
    </location>
</feature>
<dbReference type="InterPro" id="IPR037479">
    <property type="entry name" value="Tauto_MSAD"/>
</dbReference>
<feature type="compositionally biased region" description="Basic and acidic residues" evidence="1">
    <location>
        <begin position="145"/>
        <end position="156"/>
    </location>
</feature>
<sequence length="156" mass="17924">MPLITVSLRQGTTPQYRRLVSEALHKSMVDVLKIPQDDQFHVFHEVTDDNFVMQPVVFGLRRTSRTLFVQLSFNRRGAEQKAELFRAIVANLKLYADVPEEDVMLVAFETARENWWAAGRVVDPATGYDERMTHLPDLPDLPDLPEVHEVPEEPGR</sequence>
<dbReference type="InterPro" id="IPR014347">
    <property type="entry name" value="Tautomerase/MIF_sf"/>
</dbReference>
<reference evidence="2 3" key="1">
    <citation type="submission" date="2020-01" db="EMBL/GenBank/DDBJ databases">
        <title>Insect and environment-associated Actinomycetes.</title>
        <authorList>
            <person name="Currrie C."/>
            <person name="Chevrette M."/>
            <person name="Carlson C."/>
            <person name="Stubbendieck R."/>
            <person name="Wendt-Pienkowski E."/>
        </authorList>
    </citation>
    <scope>NUCLEOTIDE SEQUENCE [LARGE SCALE GENOMIC DNA]</scope>
    <source>
        <strain evidence="2 3">SID7739</strain>
    </source>
</reference>
<dbReference type="Gene3D" id="3.30.429.10">
    <property type="entry name" value="Macrophage Migration Inhibitory Factor"/>
    <property type="match status" value="1"/>
</dbReference>
<evidence type="ECO:0000313" key="3">
    <source>
        <dbReference type="Proteomes" id="UP000475666"/>
    </source>
</evidence>
<dbReference type="AlphaFoldDB" id="A0A6G3TRF7"/>
<protein>
    <submittedName>
        <fullName evidence="2">Tautomerase family protein</fullName>
    </submittedName>
</protein>
<gene>
    <name evidence="2" type="ORF">G3I66_40215</name>
</gene>
<dbReference type="Proteomes" id="UP000475666">
    <property type="component" value="Unassembled WGS sequence"/>
</dbReference>
<dbReference type="PANTHER" id="PTHR38460">
    <property type="entry name" value="TAUTOMERASE YOLI-RELATED"/>
    <property type="match status" value="1"/>
</dbReference>
<evidence type="ECO:0000313" key="2">
    <source>
        <dbReference type="EMBL" id="NEC39317.1"/>
    </source>
</evidence>
<proteinExistence type="predicted"/>
<name>A0A6G3TRF7_9ACTN</name>
<dbReference type="SUPFAM" id="SSF55331">
    <property type="entry name" value="Tautomerase/MIF"/>
    <property type="match status" value="1"/>
</dbReference>
<comment type="caution">
    <text evidence="2">The sequence shown here is derived from an EMBL/GenBank/DDBJ whole genome shotgun (WGS) entry which is preliminary data.</text>
</comment>
<dbReference type="RefSeq" id="WP_164279405.1">
    <property type="nucleotide sequence ID" value="NZ_JAAGMQ010001181.1"/>
</dbReference>
<dbReference type="Pfam" id="PF14552">
    <property type="entry name" value="Tautomerase_2"/>
    <property type="match status" value="1"/>
</dbReference>
<dbReference type="PANTHER" id="PTHR38460:SF1">
    <property type="entry name" value="TAUTOMERASE YOLI-RELATED"/>
    <property type="match status" value="1"/>
</dbReference>